<feature type="transmembrane region" description="Helical" evidence="6">
    <location>
        <begin position="270"/>
        <end position="298"/>
    </location>
</feature>
<organism evidence="7 8">
    <name type="scientific">Oopsacas minuta</name>
    <dbReference type="NCBI Taxonomy" id="111878"/>
    <lineage>
        <taxon>Eukaryota</taxon>
        <taxon>Metazoa</taxon>
        <taxon>Porifera</taxon>
        <taxon>Hexactinellida</taxon>
        <taxon>Hexasterophora</taxon>
        <taxon>Lyssacinosida</taxon>
        <taxon>Leucopsacidae</taxon>
        <taxon>Oopsacas</taxon>
    </lineage>
</organism>
<dbReference type="PANTHER" id="PTHR19282">
    <property type="entry name" value="TETRASPANIN"/>
    <property type="match status" value="1"/>
</dbReference>
<evidence type="ECO:0000256" key="1">
    <source>
        <dbReference type="ARBA" id="ARBA00004141"/>
    </source>
</evidence>
<keyword evidence="4 6" id="KW-0472">Membrane</keyword>
<keyword evidence="2 6" id="KW-0812">Transmembrane</keyword>
<comment type="subcellular location">
    <subcellularLocation>
        <location evidence="1">Membrane</location>
        <topology evidence="1">Multi-pass membrane protein</topology>
    </subcellularLocation>
</comment>
<evidence type="ECO:0000313" key="8">
    <source>
        <dbReference type="Proteomes" id="UP001165289"/>
    </source>
</evidence>
<keyword evidence="3 6" id="KW-1133">Transmembrane helix</keyword>
<evidence type="ECO:0000313" key="7">
    <source>
        <dbReference type="EMBL" id="KAI6657068.1"/>
    </source>
</evidence>
<feature type="compositionally biased region" description="Basic and acidic residues" evidence="5">
    <location>
        <begin position="24"/>
        <end position="40"/>
    </location>
</feature>
<accession>A0AAV7K8I0</accession>
<feature type="transmembrane region" description="Helical" evidence="6">
    <location>
        <begin position="104"/>
        <end position="131"/>
    </location>
</feature>
<dbReference type="InterPro" id="IPR018499">
    <property type="entry name" value="Tetraspanin/Peripherin"/>
</dbReference>
<dbReference type="SUPFAM" id="SSF48652">
    <property type="entry name" value="Tetraspanin"/>
    <property type="match status" value="1"/>
</dbReference>
<dbReference type="InterPro" id="IPR008952">
    <property type="entry name" value="Tetraspanin_EC2_sf"/>
</dbReference>
<dbReference type="AlphaFoldDB" id="A0AAV7K8I0"/>
<dbReference type="Gene3D" id="1.10.1450.10">
    <property type="entry name" value="Tetraspanin"/>
    <property type="match status" value="1"/>
</dbReference>
<evidence type="ECO:0000256" key="6">
    <source>
        <dbReference type="SAM" id="Phobius"/>
    </source>
</evidence>
<reference evidence="7 8" key="1">
    <citation type="journal article" date="2023" name="BMC Biol.">
        <title>The compact genome of the sponge Oopsacas minuta (Hexactinellida) is lacking key metazoan core genes.</title>
        <authorList>
            <person name="Santini S."/>
            <person name="Schenkelaars Q."/>
            <person name="Jourda C."/>
            <person name="Duchesne M."/>
            <person name="Belahbib H."/>
            <person name="Rocher C."/>
            <person name="Selva M."/>
            <person name="Riesgo A."/>
            <person name="Vervoort M."/>
            <person name="Leys S.P."/>
            <person name="Kodjabachian L."/>
            <person name="Le Bivic A."/>
            <person name="Borchiellini C."/>
            <person name="Claverie J.M."/>
            <person name="Renard E."/>
        </authorList>
    </citation>
    <scope>NUCLEOTIDE SEQUENCE [LARGE SCALE GENOMIC DNA]</scope>
    <source>
        <strain evidence="7">SPO-2</strain>
    </source>
</reference>
<evidence type="ECO:0000256" key="5">
    <source>
        <dbReference type="SAM" id="MobiDB-lite"/>
    </source>
</evidence>
<dbReference type="EMBL" id="JAKMXF010000122">
    <property type="protein sequence ID" value="KAI6657068.1"/>
    <property type="molecule type" value="Genomic_DNA"/>
</dbReference>
<name>A0AAV7K8I0_9METZ</name>
<keyword evidence="8" id="KW-1185">Reference proteome</keyword>
<gene>
    <name evidence="7" type="ORF">LOD99_15854</name>
</gene>
<feature type="region of interest" description="Disordered" evidence="5">
    <location>
        <begin position="1"/>
        <end position="52"/>
    </location>
</feature>
<evidence type="ECO:0000256" key="4">
    <source>
        <dbReference type="ARBA" id="ARBA00023136"/>
    </source>
</evidence>
<evidence type="ECO:0000256" key="2">
    <source>
        <dbReference type="ARBA" id="ARBA00022692"/>
    </source>
</evidence>
<dbReference type="GO" id="GO:0016020">
    <property type="term" value="C:membrane"/>
    <property type="evidence" value="ECO:0007669"/>
    <property type="project" value="UniProtKB-SubCell"/>
</dbReference>
<feature type="transmembrane region" description="Helical" evidence="6">
    <location>
        <begin position="70"/>
        <end position="92"/>
    </location>
</feature>
<feature type="compositionally biased region" description="Basic and acidic residues" evidence="5">
    <location>
        <begin position="1"/>
        <end position="17"/>
    </location>
</feature>
<protein>
    <submittedName>
        <fullName evidence="7">Tetraspanin-6 isoform X2</fullName>
    </submittedName>
</protein>
<dbReference type="PRINTS" id="PR00259">
    <property type="entry name" value="TMFOUR"/>
</dbReference>
<evidence type="ECO:0000256" key="3">
    <source>
        <dbReference type="ARBA" id="ARBA00022989"/>
    </source>
</evidence>
<dbReference type="Pfam" id="PF00335">
    <property type="entry name" value="Tetraspanin"/>
    <property type="match status" value="1"/>
</dbReference>
<proteinExistence type="predicted"/>
<feature type="transmembrane region" description="Helical" evidence="6">
    <location>
        <begin position="138"/>
        <end position="160"/>
    </location>
</feature>
<comment type="caution">
    <text evidence="7">The sequence shown here is derived from an EMBL/GenBank/DDBJ whole genome shotgun (WGS) entry which is preliminary data.</text>
</comment>
<dbReference type="PANTHER" id="PTHR19282:SF556">
    <property type="entry name" value="TETRASPANIN"/>
    <property type="match status" value="1"/>
</dbReference>
<sequence>MSSGDELKEISSDEEKGMYPTLPETKDRDPSPVEKQKENFEITEGSSEEKEQREQLSNMRKINLLRVSMMVYNIVFLILSVIILITGIYLLVSGDDISFSGTNFLSGSIIVIIVGVVVLGLSILGFIAAILPFHILIWIYALLMFLVFAVEIGIGVWGFVVRDDIVYNLREEFQVGISVEFGNGNQLYVSSIIAIQDAFDCCGYYGYRDWDTSSYINNTFSGQNFISYPRSCCDENFFSFDGDEYCNDTTLLAMNIPGCQTKINAVAHGVVFGVGIIGVILALIQTVGILIALFLSCYKYRYQDIKLKMIPNFKN</sequence>
<dbReference type="Proteomes" id="UP001165289">
    <property type="component" value="Unassembled WGS sequence"/>
</dbReference>